<reference evidence="1 2" key="1">
    <citation type="journal article" date="2019" name="Commun. Biol.">
        <title>The bagworm genome reveals a unique fibroin gene that provides high tensile strength.</title>
        <authorList>
            <person name="Kono N."/>
            <person name="Nakamura H."/>
            <person name="Ohtoshi R."/>
            <person name="Tomita M."/>
            <person name="Numata K."/>
            <person name="Arakawa K."/>
        </authorList>
    </citation>
    <scope>NUCLEOTIDE SEQUENCE [LARGE SCALE GENOMIC DNA]</scope>
</reference>
<dbReference type="AlphaFoldDB" id="A0A4C1XDT4"/>
<dbReference type="EMBL" id="BGZK01000791">
    <property type="protein sequence ID" value="GBP60584.1"/>
    <property type="molecule type" value="Genomic_DNA"/>
</dbReference>
<gene>
    <name evidence="1" type="ORF">EVAR_50948_1</name>
</gene>
<evidence type="ECO:0000313" key="1">
    <source>
        <dbReference type="EMBL" id="GBP60584.1"/>
    </source>
</evidence>
<accession>A0A4C1XDT4</accession>
<evidence type="ECO:0000313" key="2">
    <source>
        <dbReference type="Proteomes" id="UP000299102"/>
    </source>
</evidence>
<protein>
    <submittedName>
        <fullName evidence="1">Uncharacterized protein</fullName>
    </submittedName>
</protein>
<proteinExistence type="predicted"/>
<organism evidence="1 2">
    <name type="scientific">Eumeta variegata</name>
    <name type="common">Bagworm moth</name>
    <name type="synonym">Eumeta japonica</name>
    <dbReference type="NCBI Taxonomy" id="151549"/>
    <lineage>
        <taxon>Eukaryota</taxon>
        <taxon>Metazoa</taxon>
        <taxon>Ecdysozoa</taxon>
        <taxon>Arthropoda</taxon>
        <taxon>Hexapoda</taxon>
        <taxon>Insecta</taxon>
        <taxon>Pterygota</taxon>
        <taxon>Neoptera</taxon>
        <taxon>Endopterygota</taxon>
        <taxon>Lepidoptera</taxon>
        <taxon>Glossata</taxon>
        <taxon>Ditrysia</taxon>
        <taxon>Tineoidea</taxon>
        <taxon>Psychidae</taxon>
        <taxon>Oiketicinae</taxon>
        <taxon>Eumeta</taxon>
    </lineage>
</organism>
<keyword evidence="2" id="KW-1185">Reference proteome</keyword>
<name>A0A4C1XDT4_EUMVA</name>
<comment type="caution">
    <text evidence="1">The sequence shown here is derived from an EMBL/GenBank/DDBJ whole genome shotgun (WGS) entry which is preliminary data.</text>
</comment>
<sequence>MVPSFRVRGPEFRRPVRHDALDKSLSIGLSLSRQCDERKESYREALLWGVMLGPLICRLEEAYDGRMAAIEMVMVVFQARGMMMDISDRNGVE</sequence>
<dbReference type="Proteomes" id="UP000299102">
    <property type="component" value="Unassembled WGS sequence"/>
</dbReference>